<feature type="transmembrane region" description="Helical" evidence="9">
    <location>
        <begin position="201"/>
        <end position="218"/>
    </location>
</feature>
<keyword evidence="5 9" id="KW-0812">Transmembrane</keyword>
<dbReference type="RefSeq" id="WP_095506543.1">
    <property type="nucleotide sequence ID" value="NZ_BSNC01000003.1"/>
</dbReference>
<dbReference type="NCBIfam" id="TIGR04239">
    <property type="entry name" value="rhombo_GlpG"/>
    <property type="match status" value="1"/>
</dbReference>
<keyword evidence="12" id="KW-0645">Protease</keyword>
<comment type="similarity">
    <text evidence="2">Belongs to the peptidase S54 family.</text>
</comment>
<comment type="caution">
    <text evidence="12">The sequence shown here is derived from an EMBL/GenBank/DDBJ whole genome shotgun (WGS) entry which is preliminary data.</text>
</comment>
<feature type="domain" description="Peptidase S54 rhomboid" evidence="10">
    <location>
        <begin position="137"/>
        <end position="274"/>
    </location>
</feature>
<dbReference type="InterPro" id="IPR023662">
    <property type="entry name" value="Rhomboid_protease_GlpG"/>
</dbReference>
<keyword evidence="4" id="KW-0997">Cell inner membrane</keyword>
<evidence type="ECO:0000259" key="10">
    <source>
        <dbReference type="Pfam" id="PF01694"/>
    </source>
</evidence>
<feature type="domain" description="Peptidase S54 GlpG peptidase N-terminal" evidence="11">
    <location>
        <begin position="2"/>
        <end position="83"/>
    </location>
</feature>
<feature type="transmembrane region" description="Helical" evidence="9">
    <location>
        <begin position="249"/>
        <end position="271"/>
    </location>
</feature>
<keyword evidence="7 9" id="KW-1133">Transmembrane helix</keyword>
<organism evidence="12 13">
    <name type="scientific">Paraferrimonas sedimenticola</name>
    <dbReference type="NCBI Taxonomy" id="375674"/>
    <lineage>
        <taxon>Bacteria</taxon>
        <taxon>Pseudomonadati</taxon>
        <taxon>Pseudomonadota</taxon>
        <taxon>Gammaproteobacteria</taxon>
        <taxon>Alteromonadales</taxon>
        <taxon>Ferrimonadaceae</taxon>
        <taxon>Paraferrimonas</taxon>
    </lineage>
</organism>
<evidence type="ECO:0000259" key="11">
    <source>
        <dbReference type="Pfam" id="PF12122"/>
    </source>
</evidence>
<dbReference type="InterPro" id="IPR022732">
    <property type="entry name" value="Peptidase_S54_GlpG_N"/>
</dbReference>
<gene>
    <name evidence="12" type="primary">glpG</name>
    <name evidence="12" type="ORF">GCM10007895_12860</name>
</gene>
<name>A0AA37W068_9GAMM</name>
<keyword evidence="13" id="KW-1185">Reference proteome</keyword>
<reference evidence="12" key="2">
    <citation type="submission" date="2023-01" db="EMBL/GenBank/DDBJ databases">
        <title>Draft genome sequence of Paraferrimonas sedimenticola strain NBRC 101628.</title>
        <authorList>
            <person name="Sun Q."/>
            <person name="Mori K."/>
        </authorList>
    </citation>
    <scope>NUCLEOTIDE SEQUENCE</scope>
    <source>
        <strain evidence="12">NBRC 101628</strain>
    </source>
</reference>
<evidence type="ECO:0000256" key="4">
    <source>
        <dbReference type="ARBA" id="ARBA00022519"/>
    </source>
</evidence>
<evidence type="ECO:0000256" key="2">
    <source>
        <dbReference type="ARBA" id="ARBA00009045"/>
    </source>
</evidence>
<dbReference type="Proteomes" id="UP001161422">
    <property type="component" value="Unassembled WGS sequence"/>
</dbReference>
<dbReference type="GO" id="GO:0004252">
    <property type="term" value="F:serine-type endopeptidase activity"/>
    <property type="evidence" value="ECO:0007669"/>
    <property type="project" value="InterPro"/>
</dbReference>
<evidence type="ECO:0000256" key="1">
    <source>
        <dbReference type="ARBA" id="ARBA00004141"/>
    </source>
</evidence>
<dbReference type="InterPro" id="IPR038236">
    <property type="entry name" value="GlpG_N_sf"/>
</dbReference>
<dbReference type="Gene3D" id="3.30.70.2350">
    <property type="match status" value="1"/>
</dbReference>
<evidence type="ECO:0000313" key="12">
    <source>
        <dbReference type="EMBL" id="GLP95980.1"/>
    </source>
</evidence>
<keyword evidence="3" id="KW-1003">Cell membrane</keyword>
<evidence type="ECO:0000256" key="8">
    <source>
        <dbReference type="ARBA" id="ARBA00023136"/>
    </source>
</evidence>
<accession>A0AA37W068</accession>
<feature type="transmembrane region" description="Helical" evidence="9">
    <location>
        <begin position="98"/>
        <end position="122"/>
    </location>
</feature>
<feature type="transmembrane region" description="Helical" evidence="9">
    <location>
        <begin position="142"/>
        <end position="163"/>
    </location>
</feature>
<evidence type="ECO:0000256" key="9">
    <source>
        <dbReference type="SAM" id="Phobius"/>
    </source>
</evidence>
<reference evidence="12" key="1">
    <citation type="journal article" date="2014" name="Int. J. Syst. Evol. Microbiol.">
        <title>Complete genome sequence of Corynebacterium casei LMG S-19264T (=DSM 44701T), isolated from a smear-ripened cheese.</title>
        <authorList>
            <consortium name="US DOE Joint Genome Institute (JGI-PGF)"/>
            <person name="Walter F."/>
            <person name="Albersmeier A."/>
            <person name="Kalinowski J."/>
            <person name="Ruckert C."/>
        </authorList>
    </citation>
    <scope>NUCLEOTIDE SEQUENCE</scope>
    <source>
        <strain evidence="12">NBRC 101628</strain>
    </source>
</reference>
<dbReference type="GO" id="GO:0016020">
    <property type="term" value="C:membrane"/>
    <property type="evidence" value="ECO:0007669"/>
    <property type="project" value="UniProtKB-SubCell"/>
</dbReference>
<feature type="transmembrane region" description="Helical" evidence="9">
    <location>
        <begin position="175"/>
        <end position="195"/>
    </location>
</feature>
<dbReference type="AlphaFoldDB" id="A0AA37W068"/>
<dbReference type="Gene3D" id="1.20.1540.10">
    <property type="entry name" value="Rhomboid-like"/>
    <property type="match status" value="1"/>
</dbReference>
<dbReference type="PANTHER" id="PTHR43731:SF14">
    <property type="entry name" value="PRESENILIN-ASSOCIATED RHOMBOID-LIKE PROTEIN, MITOCHONDRIAL"/>
    <property type="match status" value="1"/>
</dbReference>
<proteinExistence type="inferred from homology"/>
<dbReference type="GO" id="GO:0006508">
    <property type="term" value="P:proteolysis"/>
    <property type="evidence" value="ECO:0007669"/>
    <property type="project" value="UniProtKB-KW"/>
</dbReference>
<evidence type="ECO:0000256" key="3">
    <source>
        <dbReference type="ARBA" id="ARBA00022475"/>
    </source>
</evidence>
<keyword evidence="8 9" id="KW-0472">Membrane</keyword>
<dbReference type="InterPro" id="IPR035952">
    <property type="entry name" value="Rhomboid-like_sf"/>
</dbReference>
<dbReference type="Pfam" id="PF01694">
    <property type="entry name" value="Rhomboid"/>
    <property type="match status" value="1"/>
</dbReference>
<dbReference type="InterPro" id="IPR050925">
    <property type="entry name" value="Rhomboid_protease_S54"/>
</dbReference>
<dbReference type="PANTHER" id="PTHR43731">
    <property type="entry name" value="RHOMBOID PROTEASE"/>
    <property type="match status" value="1"/>
</dbReference>
<dbReference type="EMBL" id="BSNC01000003">
    <property type="protein sequence ID" value="GLP95980.1"/>
    <property type="molecule type" value="Genomic_DNA"/>
</dbReference>
<evidence type="ECO:0000313" key="13">
    <source>
        <dbReference type="Proteomes" id="UP001161422"/>
    </source>
</evidence>
<sequence>MQLGELPHSRAAQALVDYLNSQGIQARMQALADDRFVVEIAEAAQSQQAEQIWQEFIQDPNHPRYQAASWTSGDSKVKFSYRRGPSFAQQVVSGAGPLTLVVLATCLVIYGLAAIGFVEAIYPPLFFFEQLQPAYLGEFWRAFTPSLLHFSIVHLAFNLLWWWMLGGQIERQLGFGKLLLILLVAGTLPNFIQFFMTGPNFGGLSGVVYALMGYCWILGRLAPQAGVSLAPAYAGFMLFWLALGFMDVLGIPVANGAHLGGLLVGMAQAYIDSKRINRTGTW</sequence>
<evidence type="ECO:0000256" key="7">
    <source>
        <dbReference type="ARBA" id="ARBA00022989"/>
    </source>
</evidence>
<comment type="subcellular location">
    <subcellularLocation>
        <location evidence="1">Membrane</location>
        <topology evidence="1">Multi-pass membrane protein</topology>
    </subcellularLocation>
</comment>
<dbReference type="SUPFAM" id="SSF144091">
    <property type="entry name" value="Rhomboid-like"/>
    <property type="match status" value="1"/>
</dbReference>
<dbReference type="InterPro" id="IPR022764">
    <property type="entry name" value="Peptidase_S54_rhomboid_dom"/>
</dbReference>
<evidence type="ECO:0000256" key="6">
    <source>
        <dbReference type="ARBA" id="ARBA00022801"/>
    </source>
</evidence>
<evidence type="ECO:0000256" key="5">
    <source>
        <dbReference type="ARBA" id="ARBA00022692"/>
    </source>
</evidence>
<protein>
    <submittedName>
        <fullName evidence="12">Rhomboid family intramembrane serine protease GlpG</fullName>
    </submittedName>
</protein>
<feature type="transmembrane region" description="Helical" evidence="9">
    <location>
        <begin position="225"/>
        <end position="243"/>
    </location>
</feature>
<keyword evidence="6" id="KW-0378">Hydrolase</keyword>
<dbReference type="Pfam" id="PF12122">
    <property type="entry name" value="Rhomboid_N"/>
    <property type="match status" value="1"/>
</dbReference>